<comment type="caution">
    <text evidence="1">The sequence shown here is derived from an EMBL/GenBank/DDBJ whole genome shotgun (WGS) entry which is preliminary data.</text>
</comment>
<reference evidence="1 2" key="1">
    <citation type="submission" date="2016-10" db="EMBL/GenBank/DDBJ databases">
        <title>Draft genome sequences of four alkaliphilic bacteria belonging to the Anaerobacillus genus.</title>
        <authorList>
            <person name="Bassil N.M."/>
            <person name="Lloyd J.R."/>
        </authorList>
    </citation>
    <scope>NUCLEOTIDE SEQUENCE [LARGE SCALE GENOMIC DNA]</scope>
    <source>
        <strain evidence="1 2">DSM 22531</strain>
    </source>
</reference>
<evidence type="ECO:0000313" key="2">
    <source>
        <dbReference type="Proteomes" id="UP000180057"/>
    </source>
</evidence>
<dbReference type="RefSeq" id="WP_071388630.1">
    <property type="nucleotide sequence ID" value="NZ_MLQS01000001.1"/>
</dbReference>
<accession>A0A1S2MBV4</accession>
<evidence type="ECO:0000313" key="1">
    <source>
        <dbReference type="EMBL" id="OIJ22060.1"/>
    </source>
</evidence>
<protein>
    <submittedName>
        <fullName evidence="1">Uncharacterized protein</fullName>
    </submittedName>
</protein>
<name>A0A1S2MBV4_9BACI</name>
<proteinExistence type="predicted"/>
<dbReference type="AlphaFoldDB" id="A0A1S2MBV4"/>
<sequence length="112" mass="13218">MKLTSEELALMLVHLKMMRKAVKKGLKKTYGLFGHREKMKLYDEILEYISTMDLEEDQELQLSDEHHDMLVSFMTWYVEELEKGIDNSDDEHRNALATLKAITEKMKLQKVV</sequence>
<dbReference type="STRING" id="472963.BKP45_05125"/>
<dbReference type="Proteomes" id="UP000180057">
    <property type="component" value="Unassembled WGS sequence"/>
</dbReference>
<gene>
    <name evidence="1" type="ORF">BKP45_05125</name>
</gene>
<keyword evidence="2" id="KW-1185">Reference proteome</keyword>
<dbReference type="EMBL" id="MLQS01000001">
    <property type="protein sequence ID" value="OIJ22060.1"/>
    <property type="molecule type" value="Genomic_DNA"/>
</dbReference>
<dbReference type="OrthoDB" id="9964561at2"/>
<organism evidence="1 2">
    <name type="scientific">Anaerobacillus alkalidiazotrophicus</name>
    <dbReference type="NCBI Taxonomy" id="472963"/>
    <lineage>
        <taxon>Bacteria</taxon>
        <taxon>Bacillati</taxon>
        <taxon>Bacillota</taxon>
        <taxon>Bacilli</taxon>
        <taxon>Bacillales</taxon>
        <taxon>Bacillaceae</taxon>
        <taxon>Anaerobacillus</taxon>
    </lineage>
</organism>